<sequence length="48" mass="5624">MSGEQRQSFTTILRSESEDVIHRDQRTTLKYNVRITMSYSLSAFILVD</sequence>
<organism evidence="1 2">
    <name type="scientific">Vibrio ostreicida</name>
    <dbReference type="NCBI Taxonomy" id="526588"/>
    <lineage>
        <taxon>Bacteria</taxon>
        <taxon>Pseudomonadati</taxon>
        <taxon>Pseudomonadota</taxon>
        <taxon>Gammaproteobacteria</taxon>
        <taxon>Vibrionales</taxon>
        <taxon>Vibrionaceae</taxon>
        <taxon>Vibrio</taxon>
    </lineage>
</organism>
<dbReference type="EMBL" id="JAUFQC010000027">
    <property type="protein sequence ID" value="MDN3611298.1"/>
    <property type="molecule type" value="Genomic_DNA"/>
</dbReference>
<accession>A0ABT8BWD4</accession>
<dbReference type="Proteomes" id="UP001238540">
    <property type="component" value="Unassembled WGS sequence"/>
</dbReference>
<keyword evidence="2" id="KW-1185">Reference proteome</keyword>
<proteinExistence type="predicted"/>
<dbReference type="RefSeq" id="WP_290312823.1">
    <property type="nucleotide sequence ID" value="NZ_JAUFQC010000027.1"/>
</dbReference>
<protein>
    <submittedName>
        <fullName evidence="1">Uncharacterized protein</fullName>
    </submittedName>
</protein>
<evidence type="ECO:0000313" key="2">
    <source>
        <dbReference type="Proteomes" id="UP001238540"/>
    </source>
</evidence>
<name>A0ABT8BWD4_9VIBR</name>
<evidence type="ECO:0000313" key="1">
    <source>
        <dbReference type="EMBL" id="MDN3611298.1"/>
    </source>
</evidence>
<comment type="caution">
    <text evidence="1">The sequence shown here is derived from an EMBL/GenBank/DDBJ whole genome shotgun (WGS) entry which is preliminary data.</text>
</comment>
<reference evidence="2" key="1">
    <citation type="journal article" date="2019" name="Int. J. Syst. Evol. Microbiol.">
        <title>The Global Catalogue of Microorganisms (GCM) 10K type strain sequencing project: providing services to taxonomists for standard genome sequencing and annotation.</title>
        <authorList>
            <consortium name="The Broad Institute Genomics Platform"/>
            <consortium name="The Broad Institute Genome Sequencing Center for Infectious Disease"/>
            <person name="Wu L."/>
            <person name="Ma J."/>
        </authorList>
    </citation>
    <scope>NUCLEOTIDE SEQUENCE [LARGE SCALE GENOMIC DNA]</scope>
    <source>
        <strain evidence="2">CECT 7398</strain>
    </source>
</reference>
<gene>
    <name evidence="1" type="ORF">QWZ16_16980</name>
</gene>